<dbReference type="AlphaFoldDB" id="A0A3N4RQ04"/>
<evidence type="ECO:0000313" key="2">
    <source>
        <dbReference type="Proteomes" id="UP000266906"/>
    </source>
</evidence>
<evidence type="ECO:0008006" key="3">
    <source>
        <dbReference type="Google" id="ProtNLM"/>
    </source>
</evidence>
<reference evidence="1 2" key="1">
    <citation type="submission" date="2018-11" db="EMBL/GenBank/DDBJ databases">
        <title>Sequencing the genomes of 1000 actinobacteria strains.</title>
        <authorList>
            <person name="Klenk H.-P."/>
        </authorList>
    </citation>
    <scope>NUCLEOTIDE SEQUENCE [LARGE SCALE GENOMIC DNA]</scope>
    <source>
        <strain evidence="1 2">DSM 44781</strain>
    </source>
</reference>
<protein>
    <recommendedName>
        <fullName evidence="3">DNA recombination-mediator protein A</fullName>
    </recommendedName>
</protein>
<dbReference type="PANTHER" id="PTHR38440">
    <property type="entry name" value="UPF0398 PROTEIN YPSA"/>
    <property type="match status" value="1"/>
</dbReference>
<keyword evidence="2" id="KW-1185">Reference proteome</keyword>
<comment type="caution">
    <text evidence="1">The sequence shown here is derived from an EMBL/GenBank/DDBJ whole genome shotgun (WGS) entry which is preliminary data.</text>
</comment>
<dbReference type="InterPro" id="IPR010697">
    <property type="entry name" value="YspA"/>
</dbReference>
<proteinExistence type="predicted"/>
<sequence>MTVIAVTGHMDLTEDSVTLVRDTLAALLADHSDHGLTGVSCIAKGADAIFADAVLSAGGQLVVVVPSADYRQTKVKPDYAEEFDRLHQAATEVVVMPHAEANREAYEAANEELLRRADLLFAVWDGQPGNGRGGTADTVAGARAAGLPVTIVWPDGAARKSH</sequence>
<dbReference type="Gene3D" id="3.40.50.450">
    <property type="match status" value="1"/>
</dbReference>
<dbReference type="SUPFAM" id="SSF102405">
    <property type="entry name" value="MCP/YpsA-like"/>
    <property type="match status" value="1"/>
</dbReference>
<dbReference type="Proteomes" id="UP000266906">
    <property type="component" value="Unassembled WGS sequence"/>
</dbReference>
<organism evidence="1 2">
    <name type="scientific">Kitasatospora cineracea</name>
    <dbReference type="NCBI Taxonomy" id="88074"/>
    <lineage>
        <taxon>Bacteria</taxon>
        <taxon>Bacillati</taxon>
        <taxon>Actinomycetota</taxon>
        <taxon>Actinomycetes</taxon>
        <taxon>Kitasatosporales</taxon>
        <taxon>Streptomycetaceae</taxon>
        <taxon>Kitasatospora</taxon>
    </lineage>
</organism>
<name>A0A3N4RQ04_9ACTN</name>
<dbReference type="RefSeq" id="WP_123817650.1">
    <property type="nucleotide sequence ID" value="NZ_RKQG01000001.1"/>
</dbReference>
<gene>
    <name evidence="1" type="ORF">EDD38_1458</name>
</gene>
<dbReference type="EMBL" id="RKQG01000001">
    <property type="protein sequence ID" value="RPE33179.1"/>
    <property type="molecule type" value="Genomic_DNA"/>
</dbReference>
<evidence type="ECO:0000313" key="1">
    <source>
        <dbReference type="EMBL" id="RPE33179.1"/>
    </source>
</evidence>
<dbReference type="PANTHER" id="PTHR38440:SF1">
    <property type="entry name" value="UPF0398 PROTEIN SPR0331"/>
    <property type="match status" value="1"/>
</dbReference>
<accession>A0A3N4RQ04</accession>